<dbReference type="SUPFAM" id="SSF47413">
    <property type="entry name" value="lambda repressor-like DNA-binding domains"/>
    <property type="match status" value="1"/>
</dbReference>
<gene>
    <name evidence="2" type="ORF">NCTC11343_04661</name>
</gene>
<dbReference type="InterPro" id="IPR001387">
    <property type="entry name" value="Cro/C1-type_HTH"/>
</dbReference>
<reference evidence="2 3" key="1">
    <citation type="submission" date="2018-06" db="EMBL/GenBank/DDBJ databases">
        <authorList>
            <consortium name="Pathogen Informatics"/>
            <person name="Doyle S."/>
        </authorList>
    </citation>
    <scope>NUCLEOTIDE SEQUENCE [LARGE SCALE GENOMIC DNA]</scope>
    <source>
        <strain evidence="2 3">NCTC11343</strain>
    </source>
</reference>
<sequence>MSEFTIETLLVKCHSIQDLNEYLANIQIPFIQYKYVSNKTLDYVNIWFMTNYSKIEIEIINISLGLTVKLRRLEYKYSQLDLGIISETDNTLIGRIERAEHIVGWNVIMLVSQKLNINFSSLFVLKTKEEVLELIEDCLALETKLTQQKRAFYDKLKGRVNDLYDKITPPQSHLSY</sequence>
<dbReference type="InterPro" id="IPR010982">
    <property type="entry name" value="Lambda_DNA-bd_dom_sf"/>
</dbReference>
<dbReference type="EMBL" id="UAUU01000011">
    <property type="protein sequence ID" value="SPZ92672.1"/>
    <property type="molecule type" value="Genomic_DNA"/>
</dbReference>
<dbReference type="GO" id="GO:0003677">
    <property type="term" value="F:DNA binding"/>
    <property type="evidence" value="ECO:0007669"/>
    <property type="project" value="InterPro"/>
</dbReference>
<accession>A0A2X2JEE8</accession>
<dbReference type="Proteomes" id="UP000251241">
    <property type="component" value="Unassembled WGS sequence"/>
</dbReference>
<evidence type="ECO:0000259" key="1">
    <source>
        <dbReference type="PROSITE" id="PS50943"/>
    </source>
</evidence>
<proteinExistence type="predicted"/>
<feature type="domain" description="HTH cro/C1-type" evidence="1">
    <location>
        <begin position="68"/>
        <end position="122"/>
    </location>
</feature>
<evidence type="ECO:0000313" key="2">
    <source>
        <dbReference type="EMBL" id="SPZ92672.1"/>
    </source>
</evidence>
<dbReference type="Gene3D" id="1.10.260.40">
    <property type="entry name" value="lambda repressor-like DNA-binding domains"/>
    <property type="match status" value="1"/>
</dbReference>
<evidence type="ECO:0000313" key="3">
    <source>
        <dbReference type="Proteomes" id="UP000251241"/>
    </source>
</evidence>
<name>A0A2X2JEE8_SPHMU</name>
<protein>
    <recommendedName>
        <fullName evidence="1">HTH cro/C1-type domain-containing protein</fullName>
    </recommendedName>
</protein>
<organism evidence="2 3">
    <name type="scientific">Sphingobacterium multivorum</name>
    <dbReference type="NCBI Taxonomy" id="28454"/>
    <lineage>
        <taxon>Bacteria</taxon>
        <taxon>Pseudomonadati</taxon>
        <taxon>Bacteroidota</taxon>
        <taxon>Sphingobacteriia</taxon>
        <taxon>Sphingobacteriales</taxon>
        <taxon>Sphingobacteriaceae</taxon>
        <taxon>Sphingobacterium</taxon>
    </lineage>
</organism>
<dbReference type="AlphaFoldDB" id="A0A2X2JEE8"/>
<dbReference type="PROSITE" id="PS50943">
    <property type="entry name" value="HTH_CROC1"/>
    <property type="match status" value="1"/>
</dbReference>